<evidence type="ECO:0000313" key="1">
    <source>
        <dbReference type="EMBL" id="GAA3730890.1"/>
    </source>
</evidence>
<keyword evidence="2" id="KW-1185">Reference proteome</keyword>
<proteinExistence type="predicted"/>
<gene>
    <name evidence="1" type="ORF">GCM10022422_11350</name>
</gene>
<accession>A0ABP7F442</accession>
<dbReference type="Proteomes" id="UP001501367">
    <property type="component" value="Unassembled WGS sequence"/>
</dbReference>
<dbReference type="RefSeq" id="WP_198857221.1">
    <property type="nucleotide sequence ID" value="NZ_BAABDT010000002.1"/>
</dbReference>
<organism evidence="1 2">
    <name type="scientific">Flavobacterium ginsengisoli</name>
    <dbReference type="NCBI Taxonomy" id="871694"/>
    <lineage>
        <taxon>Bacteria</taxon>
        <taxon>Pseudomonadati</taxon>
        <taxon>Bacteroidota</taxon>
        <taxon>Flavobacteriia</taxon>
        <taxon>Flavobacteriales</taxon>
        <taxon>Flavobacteriaceae</taxon>
        <taxon>Flavobacterium</taxon>
    </lineage>
</organism>
<dbReference type="EMBL" id="BAABDT010000002">
    <property type="protein sequence ID" value="GAA3730890.1"/>
    <property type="molecule type" value="Genomic_DNA"/>
</dbReference>
<reference evidence="2" key="1">
    <citation type="journal article" date="2019" name="Int. J. Syst. Evol. Microbiol.">
        <title>The Global Catalogue of Microorganisms (GCM) 10K type strain sequencing project: providing services to taxonomists for standard genome sequencing and annotation.</title>
        <authorList>
            <consortium name="The Broad Institute Genomics Platform"/>
            <consortium name="The Broad Institute Genome Sequencing Center for Infectious Disease"/>
            <person name="Wu L."/>
            <person name="Ma J."/>
        </authorList>
    </citation>
    <scope>NUCLEOTIDE SEQUENCE [LARGE SCALE GENOMIC DNA]</scope>
    <source>
        <strain evidence="2">JCM 17336</strain>
    </source>
</reference>
<protein>
    <submittedName>
        <fullName evidence="1">Uncharacterized protein</fullName>
    </submittedName>
</protein>
<sequence length="129" mass="15390">MKINLLLIFFLVVNLQAQEKLKDTFFFKLDNSYIYESKSIANKFLLKDKNSDEEFYFKGVGTLNNLKPKKILCLKDFIRTPKYYNKSKKQKLNNSELVNFFSSIKVYLVKKKDTENEYIEVNPILVFYD</sequence>
<comment type="caution">
    <text evidence="1">The sequence shown here is derived from an EMBL/GenBank/DDBJ whole genome shotgun (WGS) entry which is preliminary data.</text>
</comment>
<name>A0ABP7F442_9FLAO</name>
<evidence type="ECO:0000313" key="2">
    <source>
        <dbReference type="Proteomes" id="UP001501367"/>
    </source>
</evidence>